<evidence type="ECO:0000256" key="1">
    <source>
        <dbReference type="SAM" id="MobiDB-lite"/>
    </source>
</evidence>
<proteinExistence type="predicted"/>
<comment type="caution">
    <text evidence="3">The sequence shown here is derived from an EMBL/GenBank/DDBJ whole genome shotgun (WGS) entry which is preliminary data.</text>
</comment>
<evidence type="ECO:0000313" key="3">
    <source>
        <dbReference type="EMBL" id="MEU6820851.1"/>
    </source>
</evidence>
<sequence length="198" mass="20491">MSTRMNPRRKRHKGALLSAALGIVVAAVTSGCSSRVDDAPQVDWASGVCDSVQDVGSELTLPASDHKDARKYRSEVVTFMDALGRRLGALDKKMRHEGAPPVDGGDAAYKKALGNLRGARTSLAGTTAELKKADVTDEKSLKAALKKAGEGLREASAYQGPAQDFRGDPALKQAFDKAPECAGLPGAAGPSATATSAG</sequence>
<reference evidence="3 4" key="1">
    <citation type="submission" date="2024-06" db="EMBL/GenBank/DDBJ databases">
        <title>The Natural Products Discovery Center: Release of the First 8490 Sequenced Strains for Exploring Actinobacteria Biosynthetic Diversity.</title>
        <authorList>
            <person name="Kalkreuter E."/>
            <person name="Kautsar S.A."/>
            <person name="Yang D."/>
            <person name="Bader C.D."/>
            <person name="Teijaro C.N."/>
            <person name="Fluegel L."/>
            <person name="Davis C.M."/>
            <person name="Simpson J.R."/>
            <person name="Lauterbach L."/>
            <person name="Steele A.D."/>
            <person name="Gui C."/>
            <person name="Meng S."/>
            <person name="Li G."/>
            <person name="Viehrig K."/>
            <person name="Ye F."/>
            <person name="Su P."/>
            <person name="Kiefer A.F."/>
            <person name="Nichols A."/>
            <person name="Cepeda A.J."/>
            <person name="Yan W."/>
            <person name="Fan B."/>
            <person name="Jiang Y."/>
            <person name="Adhikari A."/>
            <person name="Zheng C.-J."/>
            <person name="Schuster L."/>
            <person name="Cowan T.M."/>
            <person name="Smanski M.J."/>
            <person name="Chevrette M.G."/>
            <person name="De Carvalho L.P.S."/>
            <person name="Shen B."/>
        </authorList>
    </citation>
    <scope>NUCLEOTIDE SEQUENCE [LARGE SCALE GENOMIC DNA]</scope>
    <source>
        <strain evidence="3 4">NPDC046838</strain>
    </source>
</reference>
<evidence type="ECO:0000256" key="2">
    <source>
        <dbReference type="SAM" id="SignalP"/>
    </source>
</evidence>
<name>A0ABV3BIM4_9ACTN</name>
<gene>
    <name evidence="3" type="ORF">ABZ921_09495</name>
</gene>
<accession>A0ABV3BIM4</accession>
<feature type="signal peptide" evidence="2">
    <location>
        <begin position="1"/>
        <end position="26"/>
    </location>
</feature>
<dbReference type="PROSITE" id="PS51257">
    <property type="entry name" value="PROKAR_LIPOPROTEIN"/>
    <property type="match status" value="1"/>
</dbReference>
<feature type="chain" id="PRO_5047498018" description="Small secreted protein" evidence="2">
    <location>
        <begin position="27"/>
        <end position="198"/>
    </location>
</feature>
<keyword evidence="2" id="KW-0732">Signal</keyword>
<dbReference type="Proteomes" id="UP001551176">
    <property type="component" value="Unassembled WGS sequence"/>
</dbReference>
<evidence type="ECO:0008006" key="5">
    <source>
        <dbReference type="Google" id="ProtNLM"/>
    </source>
</evidence>
<feature type="compositionally biased region" description="Low complexity" evidence="1">
    <location>
        <begin position="182"/>
        <end position="198"/>
    </location>
</feature>
<feature type="compositionally biased region" description="Basic and acidic residues" evidence="1">
    <location>
        <begin position="165"/>
        <end position="179"/>
    </location>
</feature>
<evidence type="ECO:0000313" key="4">
    <source>
        <dbReference type="Proteomes" id="UP001551176"/>
    </source>
</evidence>
<dbReference type="EMBL" id="JBEYXV010000004">
    <property type="protein sequence ID" value="MEU6820851.1"/>
    <property type="molecule type" value="Genomic_DNA"/>
</dbReference>
<feature type="region of interest" description="Disordered" evidence="1">
    <location>
        <begin position="157"/>
        <end position="198"/>
    </location>
</feature>
<organism evidence="3 4">
    <name type="scientific">Streptomyces atriruber</name>
    <dbReference type="NCBI Taxonomy" id="545121"/>
    <lineage>
        <taxon>Bacteria</taxon>
        <taxon>Bacillati</taxon>
        <taxon>Actinomycetota</taxon>
        <taxon>Actinomycetes</taxon>
        <taxon>Kitasatosporales</taxon>
        <taxon>Streptomycetaceae</taxon>
        <taxon>Streptomyces</taxon>
    </lineage>
</organism>
<dbReference type="RefSeq" id="WP_359346713.1">
    <property type="nucleotide sequence ID" value="NZ_JBEYXV010000004.1"/>
</dbReference>
<protein>
    <recommendedName>
        <fullName evidence="5">Small secreted protein</fullName>
    </recommendedName>
</protein>
<keyword evidence="4" id="KW-1185">Reference proteome</keyword>